<feature type="region of interest" description="Disordered" evidence="1">
    <location>
        <begin position="193"/>
        <end position="220"/>
    </location>
</feature>
<dbReference type="Gene3D" id="3.90.1140.10">
    <property type="entry name" value="Cyclic phosphodiesterase"/>
    <property type="match status" value="2"/>
</dbReference>
<keyword evidence="4" id="KW-1185">Reference proteome</keyword>
<feature type="compositionally biased region" description="Basic and acidic residues" evidence="1">
    <location>
        <begin position="202"/>
        <end position="213"/>
    </location>
</feature>
<gene>
    <name evidence="3" type="ORF">AXF42_Ash000268</name>
</gene>
<accession>A0A2I0AFY8</accession>
<dbReference type="OrthoDB" id="277832at2759"/>
<dbReference type="GO" id="GO:0006355">
    <property type="term" value="P:regulation of DNA-templated transcription"/>
    <property type="evidence" value="ECO:0007669"/>
    <property type="project" value="TreeGrafter"/>
</dbReference>
<evidence type="ECO:0000256" key="1">
    <source>
        <dbReference type="SAM" id="MobiDB-lite"/>
    </source>
</evidence>
<dbReference type="STRING" id="1088818.A0A2I0AFY8"/>
<dbReference type="PANTHER" id="PTHR13360">
    <property type="entry name" value="ACTIVATING SIGNAL COINTEGRATOR 1 COMPLEX SUBUNIT 1"/>
    <property type="match status" value="1"/>
</dbReference>
<dbReference type="InterPro" id="IPR019510">
    <property type="entry name" value="AKAP7-like_phosphoesterase"/>
</dbReference>
<feature type="domain" description="A-kinase anchor protein 7-like phosphoesterase" evidence="2">
    <location>
        <begin position="161"/>
        <end position="321"/>
    </location>
</feature>
<evidence type="ECO:0000313" key="3">
    <source>
        <dbReference type="EMBL" id="PKA54435.1"/>
    </source>
</evidence>
<dbReference type="InterPro" id="IPR009210">
    <property type="entry name" value="ASCC1"/>
</dbReference>
<dbReference type="GO" id="GO:0005634">
    <property type="term" value="C:nucleus"/>
    <property type="evidence" value="ECO:0007669"/>
    <property type="project" value="TreeGrafter"/>
</dbReference>
<dbReference type="Proteomes" id="UP000236161">
    <property type="component" value="Unassembled WGS sequence"/>
</dbReference>
<name>A0A2I0AFY8_9ASPA</name>
<feature type="domain" description="A-kinase anchor protein 7-like phosphoesterase" evidence="2">
    <location>
        <begin position="501"/>
        <end position="560"/>
    </location>
</feature>
<protein>
    <recommendedName>
        <fullName evidence="2">A-kinase anchor protein 7-like phosphoesterase domain-containing protein</fullName>
    </recommendedName>
</protein>
<reference evidence="3 4" key="1">
    <citation type="journal article" date="2017" name="Nature">
        <title>The Apostasia genome and the evolution of orchids.</title>
        <authorList>
            <person name="Zhang G.Q."/>
            <person name="Liu K.W."/>
            <person name="Li Z."/>
            <person name="Lohaus R."/>
            <person name="Hsiao Y.Y."/>
            <person name="Niu S.C."/>
            <person name="Wang J.Y."/>
            <person name="Lin Y.C."/>
            <person name="Xu Q."/>
            <person name="Chen L.J."/>
            <person name="Yoshida K."/>
            <person name="Fujiwara S."/>
            <person name="Wang Z.W."/>
            <person name="Zhang Y.Q."/>
            <person name="Mitsuda N."/>
            <person name="Wang M."/>
            <person name="Liu G.H."/>
            <person name="Pecoraro L."/>
            <person name="Huang H.X."/>
            <person name="Xiao X.J."/>
            <person name="Lin M."/>
            <person name="Wu X.Y."/>
            <person name="Wu W.L."/>
            <person name="Chen Y.Y."/>
            <person name="Chang S.B."/>
            <person name="Sakamoto S."/>
            <person name="Ohme-Takagi M."/>
            <person name="Yagi M."/>
            <person name="Zeng S.J."/>
            <person name="Shen C.Y."/>
            <person name="Yeh C.M."/>
            <person name="Luo Y.B."/>
            <person name="Tsai W.C."/>
            <person name="Van de Peer Y."/>
            <person name="Liu Z.J."/>
        </authorList>
    </citation>
    <scope>NUCLEOTIDE SEQUENCE [LARGE SCALE GENOMIC DNA]</scope>
    <source>
        <strain evidence="4">cv. Shenzhen</strain>
        <tissue evidence="3">Stem</tissue>
    </source>
</reference>
<dbReference type="AlphaFoldDB" id="A0A2I0AFY8"/>
<organism evidence="3 4">
    <name type="scientific">Apostasia shenzhenica</name>
    <dbReference type="NCBI Taxonomy" id="1088818"/>
    <lineage>
        <taxon>Eukaryota</taxon>
        <taxon>Viridiplantae</taxon>
        <taxon>Streptophyta</taxon>
        <taxon>Embryophyta</taxon>
        <taxon>Tracheophyta</taxon>
        <taxon>Spermatophyta</taxon>
        <taxon>Magnoliopsida</taxon>
        <taxon>Liliopsida</taxon>
        <taxon>Asparagales</taxon>
        <taxon>Orchidaceae</taxon>
        <taxon>Apostasioideae</taxon>
        <taxon>Apostasia</taxon>
    </lineage>
</organism>
<sequence length="567" mass="63682">MKYNPQFKQYESLFNTNFPFNWHWDWVEQAWNMMKRHQRTSLSLESMSEDDVDCKSEPKPVEGYMITPIAVKTELVSEMRKTACLASSCFSFTMLLASLDFTQRDLKRGIRSLWRAHFISIAKMEFMDMVIEGTSNENVTEASEKVRNILEQATKSPNLDYSHFVSLPLAIHPELLEKLQKFQNSVLGEVDNVSDTDQDCETSDRDNDTKQIEGSHTADNIEARNSNEHARVCIDATGLGIDKSIFIKPGTFHLTVLMLKLWNKDRVAKATEVLKSQYLFKAGICSLIPLLKTSFLVNEKACMRGSPAKAQVLYAPVEEVGGEGPLITWNYRIGYSCVQLIPALSSDAFCSQVLLSIVLGWGLGCSRVQLPATANVIPTCSLLGFLALEFSSRLLPGLVYIASGSCYGLLLGLTPCCSWFQQASRSSAFLDLILRSLPQYPIVENSVGFLILPSLEKDRLIEQILVSMQHAIVSFFTGGGPTTETCAIGIVTKDITILSINSVRLRNKRNRRRDSFDARNIFETYGSEDWGSYLIKEVHLSQRFLFDESGYYHCCASIPFPESMDVA</sequence>
<dbReference type="PANTHER" id="PTHR13360:SF1">
    <property type="entry name" value="ACTIVATING SIGNAL COINTEGRATOR 1 COMPLEX SUBUNIT 1"/>
    <property type="match status" value="1"/>
</dbReference>
<evidence type="ECO:0000259" key="2">
    <source>
        <dbReference type="Pfam" id="PF10469"/>
    </source>
</evidence>
<evidence type="ECO:0000313" key="4">
    <source>
        <dbReference type="Proteomes" id="UP000236161"/>
    </source>
</evidence>
<dbReference type="Pfam" id="PF10469">
    <property type="entry name" value="AKAP7_NLS"/>
    <property type="match status" value="2"/>
</dbReference>
<dbReference type="EMBL" id="KZ451982">
    <property type="protein sequence ID" value="PKA54435.1"/>
    <property type="molecule type" value="Genomic_DNA"/>
</dbReference>
<proteinExistence type="predicted"/>
<dbReference type="GO" id="GO:0006307">
    <property type="term" value="P:DNA alkylation repair"/>
    <property type="evidence" value="ECO:0007669"/>
    <property type="project" value="InterPro"/>
</dbReference>